<reference evidence="1" key="1">
    <citation type="submission" date="2020-09" db="EMBL/GenBank/DDBJ databases">
        <authorList>
            <person name="Kim M.K."/>
        </authorList>
    </citation>
    <scope>NUCLEOTIDE SEQUENCE</scope>
    <source>
        <strain evidence="1">BT664</strain>
    </source>
</reference>
<proteinExistence type="predicted"/>
<protein>
    <submittedName>
        <fullName evidence="1">Uncharacterized protein</fullName>
    </submittedName>
</protein>
<dbReference type="AlphaFoldDB" id="A0A927GJU2"/>
<gene>
    <name evidence="1" type="ORF">IC235_13315</name>
</gene>
<name>A0A927GJU2_9BACT</name>
<dbReference type="RefSeq" id="WP_191005681.1">
    <property type="nucleotide sequence ID" value="NZ_JACXAD010000014.1"/>
</dbReference>
<organism evidence="1 2">
    <name type="scientific">Hymenobacter montanus</name>
    <dbReference type="NCBI Taxonomy" id="2771359"/>
    <lineage>
        <taxon>Bacteria</taxon>
        <taxon>Pseudomonadati</taxon>
        <taxon>Bacteroidota</taxon>
        <taxon>Cytophagia</taxon>
        <taxon>Cytophagales</taxon>
        <taxon>Hymenobacteraceae</taxon>
        <taxon>Hymenobacter</taxon>
    </lineage>
</organism>
<dbReference type="EMBL" id="JACXAD010000014">
    <property type="protein sequence ID" value="MBD2768867.1"/>
    <property type="molecule type" value="Genomic_DNA"/>
</dbReference>
<sequence>MRKREFAMCLLGAGLTVGLWACGESKLAAPAEAYQCQTAPQNATFTQNGLIRTFDPVIIERLGQANLPDAQGAQGRNQAAYFHVRFQTGISPLADYAVARENLTALDQAVRATEYSFAHQRPAGDFTLVIPSSLATQPPPTAADVTSGVAFFLASAGPALLAFDESDWYRNAAATASCRARVAALRPAVQRAAAWLVQQQSTLAAYDSLAPNRLYFDAVAYYSLGRYLNDEPTRQVGLRFARQAIRAQHGRGYYQEGGGYDSSYQGVGLALGFRLLTLLPATEPLRADLWNSLSCGTNWQASRVLASGEISTQGNTRVYPGGEAFLGTEKQVAWTSTMLACWDMYYFTGLDQYRELATRLIAHYS</sequence>
<dbReference type="Proteomes" id="UP000612233">
    <property type="component" value="Unassembled WGS sequence"/>
</dbReference>
<evidence type="ECO:0000313" key="1">
    <source>
        <dbReference type="EMBL" id="MBD2768867.1"/>
    </source>
</evidence>
<keyword evidence="2" id="KW-1185">Reference proteome</keyword>
<comment type="caution">
    <text evidence="1">The sequence shown here is derived from an EMBL/GenBank/DDBJ whole genome shotgun (WGS) entry which is preliminary data.</text>
</comment>
<accession>A0A927GJU2</accession>
<evidence type="ECO:0000313" key="2">
    <source>
        <dbReference type="Proteomes" id="UP000612233"/>
    </source>
</evidence>